<dbReference type="PANTHER" id="PTHR11614">
    <property type="entry name" value="PHOSPHOLIPASE-RELATED"/>
    <property type="match status" value="1"/>
</dbReference>
<reference evidence="2" key="1">
    <citation type="submission" date="2021-02" db="EMBL/GenBank/DDBJ databases">
        <title>Skermanella TT6 skin isolate.</title>
        <authorList>
            <person name="Lee K."/>
            <person name="Ganzorig M."/>
        </authorList>
    </citation>
    <scope>NUCLEOTIDE SEQUENCE</scope>
    <source>
        <strain evidence="2">TT6</strain>
    </source>
</reference>
<dbReference type="Gene3D" id="3.40.50.1820">
    <property type="entry name" value="alpha/beta hydrolase"/>
    <property type="match status" value="1"/>
</dbReference>
<proteinExistence type="predicted"/>
<evidence type="ECO:0000313" key="3">
    <source>
        <dbReference type="Proteomes" id="UP000595197"/>
    </source>
</evidence>
<dbReference type="RefSeq" id="WP_201078343.1">
    <property type="nucleotide sequence ID" value="NZ_CP067420.1"/>
</dbReference>
<feature type="domain" description="Serine aminopeptidase S33" evidence="1">
    <location>
        <begin position="49"/>
        <end position="308"/>
    </location>
</feature>
<evidence type="ECO:0000313" key="2">
    <source>
        <dbReference type="EMBL" id="QQP90922.1"/>
    </source>
</evidence>
<organism evidence="2 3">
    <name type="scientific">Skermanella cutis</name>
    <dbReference type="NCBI Taxonomy" id="2775420"/>
    <lineage>
        <taxon>Bacteria</taxon>
        <taxon>Pseudomonadati</taxon>
        <taxon>Pseudomonadota</taxon>
        <taxon>Alphaproteobacteria</taxon>
        <taxon>Rhodospirillales</taxon>
        <taxon>Azospirillaceae</taxon>
        <taxon>Skermanella</taxon>
    </lineage>
</organism>
<dbReference type="InterPro" id="IPR029058">
    <property type="entry name" value="AB_hydrolase_fold"/>
</dbReference>
<name>A0ABX7B990_9PROT</name>
<dbReference type="Proteomes" id="UP000595197">
    <property type="component" value="Chromosome"/>
</dbReference>
<sequence>MPDLATSAASPADLAAAAPVRPEPPPAIGWLTLPDGAVVRHACWEPDGAPRATLLMLNGRSEFIEKYTELARDWNARGFRVFSLDWRGQGLSTRPLPPPRHERHYLTDFAILEEDLQVFLERVVVPRQAGPLVLYAHSMGGHVAARYLTSGWHHFAAAVLSAPMADIDTQGFPRPVVRALAALMSLAGFGTAYALGQGDYDPDRQDFATNPVTHDARRWAVHHQWFRAHPELRVGGVTWAWLHATFRSVDLLARPETSAAVDLPMLVLSPVQDPLIPPEAHRDLCRRYHKCRLVRYPEARHEIMMEADDLRARAWADIDGFLAEVLPEAPALRGGILGDAAMGA</sequence>
<dbReference type="GO" id="GO:0016787">
    <property type="term" value="F:hydrolase activity"/>
    <property type="evidence" value="ECO:0007669"/>
    <property type="project" value="UniProtKB-KW"/>
</dbReference>
<evidence type="ECO:0000259" key="1">
    <source>
        <dbReference type="Pfam" id="PF12146"/>
    </source>
</evidence>
<dbReference type="InterPro" id="IPR051044">
    <property type="entry name" value="MAG_DAG_Lipase"/>
</dbReference>
<accession>A0ABX7B990</accession>
<keyword evidence="2" id="KW-0378">Hydrolase</keyword>
<protein>
    <submittedName>
        <fullName evidence="2">Alpha/beta hydrolase</fullName>
    </submittedName>
</protein>
<dbReference type="InterPro" id="IPR022742">
    <property type="entry name" value="Hydrolase_4"/>
</dbReference>
<dbReference type="Pfam" id="PF12146">
    <property type="entry name" value="Hydrolase_4"/>
    <property type="match status" value="1"/>
</dbReference>
<gene>
    <name evidence="2" type="ORF">IGS68_06780</name>
</gene>
<dbReference type="SUPFAM" id="SSF53474">
    <property type="entry name" value="alpha/beta-Hydrolases"/>
    <property type="match status" value="1"/>
</dbReference>
<dbReference type="EMBL" id="CP067420">
    <property type="protein sequence ID" value="QQP90922.1"/>
    <property type="molecule type" value="Genomic_DNA"/>
</dbReference>
<keyword evidence="3" id="KW-1185">Reference proteome</keyword>